<comment type="caution">
    <text evidence="1">The sequence shown here is derived from an EMBL/GenBank/DDBJ whole genome shotgun (WGS) entry which is preliminary data.</text>
</comment>
<organism evidence="1 2">
    <name type="scientific">Bremerella alba</name>
    <dbReference type="NCBI Taxonomy" id="980252"/>
    <lineage>
        <taxon>Bacteria</taxon>
        <taxon>Pseudomonadati</taxon>
        <taxon>Planctomycetota</taxon>
        <taxon>Planctomycetia</taxon>
        <taxon>Pirellulales</taxon>
        <taxon>Pirellulaceae</taxon>
        <taxon>Bremerella</taxon>
    </lineage>
</organism>
<evidence type="ECO:0000313" key="1">
    <source>
        <dbReference type="EMBL" id="MBA2116093.1"/>
    </source>
</evidence>
<accession>A0A7V9A8A8</accession>
<proteinExistence type="predicted"/>
<sequence>MRDEAGYYYLATPVLESIVKGVLDKPYRHRYSYGQFNLPIGDMADSLAHAMEEKVKLIVEINGYRDNSGFFGATPESARNLVEKYLNGTMSQIDLLEELNQGRRPHWFRDTT</sequence>
<keyword evidence="2" id="KW-1185">Reference proteome</keyword>
<evidence type="ECO:0000313" key="2">
    <source>
        <dbReference type="Proteomes" id="UP000551616"/>
    </source>
</evidence>
<dbReference type="AlphaFoldDB" id="A0A7V9A8A8"/>
<dbReference type="EMBL" id="JABRWO010000009">
    <property type="protein sequence ID" value="MBA2116093.1"/>
    <property type="molecule type" value="Genomic_DNA"/>
</dbReference>
<name>A0A7V9A8A8_9BACT</name>
<gene>
    <name evidence="1" type="ORF">HOV93_32820</name>
</gene>
<reference evidence="1 2" key="1">
    <citation type="submission" date="2020-05" db="EMBL/GenBank/DDBJ databases">
        <title>Bremerella alba sp. nov., a novel planctomycete isolated from the surface of the macroalga Fucus spiralis.</title>
        <authorList>
            <person name="Godinho O."/>
            <person name="Botelho R."/>
            <person name="Albuquerque L."/>
            <person name="Wiegand S."/>
            <person name="Da Costa M.S."/>
            <person name="Lobo-Da-Cunha A."/>
            <person name="Jogler C."/>
            <person name="Lage O.M."/>
        </authorList>
    </citation>
    <scope>NUCLEOTIDE SEQUENCE [LARGE SCALE GENOMIC DNA]</scope>
    <source>
        <strain evidence="1 2">FF15</strain>
    </source>
</reference>
<protein>
    <submittedName>
        <fullName evidence="1">Uncharacterized protein</fullName>
    </submittedName>
</protein>
<dbReference type="Proteomes" id="UP000551616">
    <property type="component" value="Unassembled WGS sequence"/>
</dbReference>